<dbReference type="GeneID" id="94365662"/>
<gene>
    <name evidence="9" type="ORF">C4N9_12245</name>
</gene>
<evidence type="ECO:0000256" key="5">
    <source>
        <dbReference type="ARBA" id="ARBA00022989"/>
    </source>
</evidence>
<dbReference type="RefSeq" id="WP_109533626.1">
    <property type="nucleotide sequence ID" value="NZ_QEYD01000007.1"/>
</dbReference>
<keyword evidence="6 7" id="KW-0472">Membrane</keyword>
<dbReference type="OrthoDB" id="9806984at2"/>
<evidence type="ECO:0000256" key="6">
    <source>
        <dbReference type="ARBA" id="ARBA00023136"/>
    </source>
</evidence>
<keyword evidence="10" id="KW-1185">Reference proteome</keyword>
<keyword evidence="3" id="KW-0997">Cell inner membrane</keyword>
<dbReference type="GO" id="GO:0005886">
    <property type="term" value="C:plasma membrane"/>
    <property type="evidence" value="ECO:0007669"/>
    <property type="project" value="UniProtKB-SubCell"/>
</dbReference>
<dbReference type="AlphaFoldDB" id="A0A2U2C8E3"/>
<feature type="transmembrane region" description="Helical" evidence="7">
    <location>
        <begin position="20"/>
        <end position="39"/>
    </location>
</feature>
<organism evidence="9 10">
    <name type="scientific">Pararhodobacter marinus</name>
    <dbReference type="NCBI Taxonomy" id="2184063"/>
    <lineage>
        <taxon>Bacteria</taxon>
        <taxon>Pseudomonadati</taxon>
        <taxon>Pseudomonadota</taxon>
        <taxon>Alphaproteobacteria</taxon>
        <taxon>Rhodobacterales</taxon>
        <taxon>Paracoccaceae</taxon>
        <taxon>Pararhodobacter</taxon>
    </lineage>
</organism>
<evidence type="ECO:0000256" key="7">
    <source>
        <dbReference type="SAM" id="Phobius"/>
    </source>
</evidence>
<evidence type="ECO:0000256" key="1">
    <source>
        <dbReference type="ARBA" id="ARBA00004533"/>
    </source>
</evidence>
<evidence type="ECO:0000256" key="2">
    <source>
        <dbReference type="ARBA" id="ARBA00022475"/>
    </source>
</evidence>
<evidence type="ECO:0000313" key="9">
    <source>
        <dbReference type="EMBL" id="PWE28119.1"/>
    </source>
</evidence>
<dbReference type="EMBL" id="QEYD01000007">
    <property type="protein sequence ID" value="PWE28119.1"/>
    <property type="molecule type" value="Genomic_DNA"/>
</dbReference>
<dbReference type="PANTHER" id="PTHR30462:SF0">
    <property type="entry name" value="INTERMEMBRANE TRANSPORT PROTEIN YEBT"/>
    <property type="match status" value="1"/>
</dbReference>
<sequence length="693" mass="72904">MTTPSDMEITPPRRSFWRNLSPVWLVPVLAVAVSLGIAWQSFADRGTLIEIEFENAAGVVAGTTEIRYRDVAIGMVETVSFTPDMQQVTVGARIDRTAAEALSAQAQFWVVRPQVSARGISGLNTVLSGVYIEAALDPGSVPDGSRRFTGRDDPPLVMPGRQGTRITLRAPDGNRLTPGAPILFRGVEVGAIEAPRLLDGAEGVLVDGFIEAPYDRRLSTTARFWDTSGFAVSLGTGGLRLSVGNLASILTGGIAFDTLTDAGEPIDADTVFELYSDEDTAMASSTSVASPDQLRIAAEFDGSVQGLSPGAAVRFRGVRVGEVTGIAARQVDMGPAPLIRMQAALALDPSAFGLGSEASPERLMAFLEAQVAAGLRARLSASGVFSTSLVVELLEVQDSPPERLLRPEDALPVIPSAPSDLTDLTTSAQGLIERLTELPIEGVLQQAINLMEAAEDLLEDEGTRALPSSVVSLVDDARDFVGSEALQALPGDIQGTVGDLRAVLARFEEQRAVETLVETMEAVQGVAANIDSATTEVPALISEVRRVVGRIGDLDAEGLVNAARDLLNTADTFLDDEGTQAVPPALAGALREVELALAELRGSGLVDEVSETLGSARSAADAIATATQDLPQLAERLNGLVAQAEALVAAYGARSPVNEEALATLREARDAARAFAQLARTLERSPNSILFGR</sequence>
<dbReference type="InterPro" id="IPR051800">
    <property type="entry name" value="PqiA-PqiB_transport"/>
</dbReference>
<keyword evidence="5 7" id="KW-1133">Transmembrane helix</keyword>
<name>A0A2U2C8E3_9RHOB</name>
<evidence type="ECO:0000256" key="4">
    <source>
        <dbReference type="ARBA" id="ARBA00022692"/>
    </source>
</evidence>
<keyword evidence="4 7" id="KW-0812">Transmembrane</keyword>
<keyword evidence="2" id="KW-1003">Cell membrane</keyword>
<reference evidence="9 10" key="1">
    <citation type="submission" date="2018-05" db="EMBL/GenBank/DDBJ databases">
        <title>Pararhodobacter marina sp. nov., isolated from deep-sea water of the Indian Ocean.</title>
        <authorList>
            <person name="Lai Q.Sr."/>
            <person name="Liu X."/>
            <person name="Shao Z."/>
        </authorList>
    </citation>
    <scope>NUCLEOTIDE SEQUENCE [LARGE SCALE GENOMIC DNA]</scope>
    <source>
        <strain evidence="9 10">CIC4N-9</strain>
    </source>
</reference>
<evidence type="ECO:0000313" key="10">
    <source>
        <dbReference type="Proteomes" id="UP000244940"/>
    </source>
</evidence>
<comment type="caution">
    <text evidence="9">The sequence shown here is derived from an EMBL/GenBank/DDBJ whole genome shotgun (WGS) entry which is preliminary data.</text>
</comment>
<accession>A0A2U2C8E3</accession>
<dbReference type="PANTHER" id="PTHR30462">
    <property type="entry name" value="INTERMEMBRANE TRANSPORT PROTEIN PQIB-RELATED"/>
    <property type="match status" value="1"/>
</dbReference>
<comment type="subcellular location">
    <subcellularLocation>
        <location evidence="1">Cell inner membrane</location>
    </subcellularLocation>
</comment>
<evidence type="ECO:0000259" key="8">
    <source>
        <dbReference type="Pfam" id="PF02470"/>
    </source>
</evidence>
<dbReference type="InterPro" id="IPR003399">
    <property type="entry name" value="Mce/MlaD"/>
</dbReference>
<evidence type="ECO:0000256" key="3">
    <source>
        <dbReference type="ARBA" id="ARBA00022519"/>
    </source>
</evidence>
<feature type="domain" description="Mce/MlaD" evidence="8">
    <location>
        <begin position="295"/>
        <end position="347"/>
    </location>
</feature>
<protein>
    <submittedName>
        <fullName evidence="9">Paraquat-inducible protein B</fullName>
    </submittedName>
</protein>
<dbReference type="Pfam" id="PF02470">
    <property type="entry name" value="MlaD"/>
    <property type="match status" value="3"/>
</dbReference>
<feature type="domain" description="Mce/MlaD" evidence="8">
    <location>
        <begin position="163"/>
        <end position="221"/>
    </location>
</feature>
<dbReference type="Proteomes" id="UP000244940">
    <property type="component" value="Unassembled WGS sequence"/>
</dbReference>
<feature type="domain" description="Mce/MlaD" evidence="8">
    <location>
        <begin position="46"/>
        <end position="133"/>
    </location>
</feature>
<proteinExistence type="predicted"/>